<dbReference type="SUPFAM" id="SSF50891">
    <property type="entry name" value="Cyclophilin-like"/>
    <property type="match status" value="1"/>
</dbReference>
<evidence type="ECO:0000259" key="4">
    <source>
        <dbReference type="SMART" id="SM00796"/>
    </source>
</evidence>
<dbReference type="SMART" id="SM00796">
    <property type="entry name" value="AHS1"/>
    <property type="match status" value="1"/>
</dbReference>
<feature type="domain" description="Carboxyltransferase" evidence="4">
    <location>
        <begin position="12"/>
        <end position="216"/>
    </location>
</feature>
<evidence type="ECO:0000313" key="6">
    <source>
        <dbReference type="Proteomes" id="UP001597151"/>
    </source>
</evidence>
<evidence type="ECO:0000256" key="1">
    <source>
        <dbReference type="ARBA" id="ARBA00022741"/>
    </source>
</evidence>
<dbReference type="Pfam" id="PF02682">
    <property type="entry name" value="CT_C_D"/>
    <property type="match status" value="1"/>
</dbReference>
<dbReference type="PANTHER" id="PTHR34698">
    <property type="entry name" value="5-OXOPROLINASE SUBUNIT B"/>
    <property type="match status" value="1"/>
</dbReference>
<proteinExistence type="predicted"/>
<dbReference type="InterPro" id="IPR010016">
    <property type="entry name" value="PxpB"/>
</dbReference>
<evidence type="ECO:0000313" key="5">
    <source>
        <dbReference type="EMBL" id="MFD1193964.1"/>
    </source>
</evidence>
<accession>A0ABW3T9T5</accession>
<protein>
    <submittedName>
        <fullName evidence="5">Allophanate hydrolase subunit 1</fullName>
    </submittedName>
</protein>
<keyword evidence="2 5" id="KW-0378">Hydrolase</keyword>
<dbReference type="Gene3D" id="2.40.100.10">
    <property type="entry name" value="Cyclophilin-like"/>
    <property type="match status" value="1"/>
</dbReference>
<name>A0ABW3T9T5_9RHOB</name>
<dbReference type="Proteomes" id="UP001597151">
    <property type="component" value="Unassembled WGS sequence"/>
</dbReference>
<organism evidence="5 6">
    <name type="scientific">Seohaeicola saemankumensis</name>
    <dbReference type="NCBI Taxonomy" id="481181"/>
    <lineage>
        <taxon>Bacteria</taxon>
        <taxon>Pseudomonadati</taxon>
        <taxon>Pseudomonadota</taxon>
        <taxon>Alphaproteobacteria</taxon>
        <taxon>Rhodobacterales</taxon>
        <taxon>Roseobacteraceae</taxon>
        <taxon>Seohaeicola</taxon>
    </lineage>
</organism>
<sequence length="252" mass="27444">MTQTHATTTRFPRIAPVGIAGLLVSFADKLSEPANRAALAFRAAIEADALDGIEEVSTSLTSTFVRFDPLHLDHAQLIAHVEALLKARDWTRADLPVGRRHFRIPCVFGTDLAPQFDEAAQAAGLTARQAIDSLTAARPRVLTVGFAPGQPYTGQLGPEWDIPRQTALTPRVPEGALVVAIRQLIIFSAATQTGWRHIGQTAFRCFRPESDEPFALRPGDEISLRAITPAELERIRAEDRTGQGGAELEVIR</sequence>
<keyword evidence="1" id="KW-0547">Nucleotide-binding</keyword>
<dbReference type="PANTHER" id="PTHR34698:SF2">
    <property type="entry name" value="5-OXOPROLINASE SUBUNIT B"/>
    <property type="match status" value="1"/>
</dbReference>
<dbReference type="EMBL" id="JBHTKR010000002">
    <property type="protein sequence ID" value="MFD1193964.1"/>
    <property type="molecule type" value="Genomic_DNA"/>
</dbReference>
<comment type="caution">
    <text evidence="5">The sequence shown here is derived from an EMBL/GenBank/DDBJ whole genome shotgun (WGS) entry which is preliminary data.</text>
</comment>
<evidence type="ECO:0000256" key="3">
    <source>
        <dbReference type="ARBA" id="ARBA00022840"/>
    </source>
</evidence>
<dbReference type="GO" id="GO:0016787">
    <property type="term" value="F:hydrolase activity"/>
    <property type="evidence" value="ECO:0007669"/>
    <property type="project" value="UniProtKB-KW"/>
</dbReference>
<dbReference type="SUPFAM" id="SSF160467">
    <property type="entry name" value="PH0987 N-terminal domain-like"/>
    <property type="match status" value="1"/>
</dbReference>
<evidence type="ECO:0000256" key="2">
    <source>
        <dbReference type="ARBA" id="ARBA00022801"/>
    </source>
</evidence>
<dbReference type="InterPro" id="IPR029000">
    <property type="entry name" value="Cyclophilin-like_dom_sf"/>
</dbReference>
<keyword evidence="6" id="KW-1185">Reference proteome</keyword>
<dbReference type="Gene3D" id="3.30.1360.40">
    <property type="match status" value="1"/>
</dbReference>
<dbReference type="InterPro" id="IPR003833">
    <property type="entry name" value="CT_C_D"/>
</dbReference>
<reference evidence="6" key="1">
    <citation type="journal article" date="2019" name="Int. J. Syst. Evol. Microbiol.">
        <title>The Global Catalogue of Microorganisms (GCM) 10K type strain sequencing project: providing services to taxonomists for standard genome sequencing and annotation.</title>
        <authorList>
            <consortium name="The Broad Institute Genomics Platform"/>
            <consortium name="The Broad Institute Genome Sequencing Center for Infectious Disease"/>
            <person name="Wu L."/>
            <person name="Ma J."/>
        </authorList>
    </citation>
    <scope>NUCLEOTIDE SEQUENCE [LARGE SCALE GENOMIC DNA]</scope>
    <source>
        <strain evidence="6">CCUG 55328</strain>
    </source>
</reference>
<keyword evidence="3" id="KW-0067">ATP-binding</keyword>
<gene>
    <name evidence="5" type="ORF">ACFQ3C_04720</name>
</gene>
<dbReference type="RefSeq" id="WP_380789312.1">
    <property type="nucleotide sequence ID" value="NZ_JBHTKR010000002.1"/>
</dbReference>